<dbReference type="InterPro" id="IPR026870">
    <property type="entry name" value="Zinc_ribbon_dom"/>
</dbReference>
<accession>A0A385Q180</accession>
<gene>
    <name evidence="2" type="ORF">D4A81_08290</name>
</gene>
<feature type="domain" description="Zinc-ribbon" evidence="1">
    <location>
        <begin position="3"/>
        <end position="23"/>
    </location>
</feature>
<protein>
    <submittedName>
        <fullName evidence="2">Zinc ribbon domain-containing protein</fullName>
    </submittedName>
</protein>
<evidence type="ECO:0000259" key="1">
    <source>
        <dbReference type="Pfam" id="PF13240"/>
    </source>
</evidence>
<dbReference type="Pfam" id="PF13240">
    <property type="entry name" value="Zn_Ribbon_1"/>
    <property type="match status" value="1"/>
</dbReference>
<name>A0A385Q180_9FIRM</name>
<organism evidence="2 3">
    <name type="scientific">Lachnoanaerobaculum umeaense</name>
    <dbReference type="NCBI Taxonomy" id="617123"/>
    <lineage>
        <taxon>Bacteria</taxon>
        <taxon>Bacillati</taxon>
        <taxon>Bacillota</taxon>
        <taxon>Clostridia</taxon>
        <taxon>Lachnospirales</taxon>
        <taxon>Lachnospiraceae</taxon>
        <taxon>Lachnoanaerobaculum</taxon>
    </lineage>
</organism>
<dbReference type="OrthoDB" id="2236865at2"/>
<dbReference type="EMBL" id="CP032364">
    <property type="protein sequence ID" value="AYA99936.1"/>
    <property type="molecule type" value="Genomic_DNA"/>
</dbReference>
<dbReference type="Proteomes" id="UP000265562">
    <property type="component" value="Chromosome"/>
</dbReference>
<proteinExistence type="predicted"/>
<keyword evidence="3" id="KW-1185">Reference proteome</keyword>
<evidence type="ECO:0000313" key="3">
    <source>
        <dbReference type="Proteomes" id="UP000265562"/>
    </source>
</evidence>
<dbReference type="AlphaFoldDB" id="A0A385Q180"/>
<evidence type="ECO:0000313" key="2">
    <source>
        <dbReference type="EMBL" id="AYA99936.1"/>
    </source>
</evidence>
<sequence>MRCKNCGSMNSDGAKFCESCGATIESVNVQQNQSGSESNTYNLGNIPDILKKLPKNLIFGVVGAMAAFLLILIVVLTINSNKVIDLNKYISFESSGYDGYGKASISIDWERLDKDYGKKIKYSSKGKKEYGVLTYAFEPMYIFKDAISGVELDKSEKLSNGDKVKYTWRVNEDSLKYVNYKLKYKDGEFEVSKLYELSKFDPFKDIKVEFSGIAPEGKAELTYSGDDILHDYNFEFDKHDNLKNGDTVTVNLKLDEDKISFFATSYGRVPEKMSESYTVSGLETYVTKYSEFPEDFIKEANDKAKEVIKEYTESAYGEGTTLSDLKYEGYAFKTNVEGYNALYIVYSRVLTSMEHKYVTTKMYYPVAFRTLMLSDKISYKTGPELVGKSYGVGDSSDTKGFKFPSELYKSDYKDIVIEAGDGFEKFKEQSYVHKLEDMTDEYRKALQDEARVTLDAYIAKDYKPNMQVSDIEFAGEYLQYTSDDKRQFNGTNIYFVVLKANLSDANGKFPTTTIYYPIEYTYIMKLSDNDFTAANNTSVFLNYTTLPNTYDTTRGFIDGNEMYNKIISNRTKLYEYQVSDSLKQFGE</sequence>
<dbReference type="KEGG" id="lua:D4A81_08290"/>
<reference evidence="2 3" key="1">
    <citation type="submission" date="2018-09" db="EMBL/GenBank/DDBJ databases">
        <title>Genome sequencing of Lachnoanaerobaculum umeaense DSM 23576.</title>
        <authorList>
            <person name="Kook J.-K."/>
            <person name="Park S.-N."/>
            <person name="Lim Y.K."/>
        </authorList>
    </citation>
    <scope>NUCLEOTIDE SEQUENCE [LARGE SCALE GENOMIC DNA]</scope>
    <source>
        <strain evidence="3">DSM 23576 \ CCUG 58757</strain>
    </source>
</reference>
<dbReference type="RefSeq" id="WP_111524335.1">
    <property type="nucleotide sequence ID" value="NZ_CP032364.1"/>
</dbReference>